<keyword evidence="2" id="KW-1003">Cell membrane</keyword>
<feature type="domain" description="Polysaccharide chain length determinant N-terminal" evidence="10">
    <location>
        <begin position="33"/>
        <end position="112"/>
    </location>
</feature>
<reference evidence="11 12" key="1">
    <citation type="submission" date="2018-08" db="EMBL/GenBank/DDBJ databases">
        <title>Mucilaginibacter sp. MYSH2.</title>
        <authorList>
            <person name="Seo T."/>
        </authorList>
    </citation>
    <scope>NUCLEOTIDE SEQUENCE [LARGE SCALE GENOMIC DNA]</scope>
    <source>
        <strain evidence="11 12">MYSH2</strain>
    </source>
</reference>
<dbReference type="PANTHER" id="PTHR32309">
    <property type="entry name" value="TYROSINE-PROTEIN KINASE"/>
    <property type="match status" value="1"/>
</dbReference>
<protein>
    <submittedName>
        <fullName evidence="11">Polysaccharide biosynthesis tyrosine autokinase</fullName>
        <ecNumber evidence="11">2.7.10.2</ecNumber>
    </submittedName>
</protein>
<evidence type="ECO:0000313" key="12">
    <source>
        <dbReference type="Proteomes" id="UP000264217"/>
    </source>
</evidence>
<keyword evidence="11" id="KW-0808">Transferase</keyword>
<keyword evidence="6 9" id="KW-1133">Transmembrane helix</keyword>
<proteinExistence type="predicted"/>
<evidence type="ECO:0000256" key="6">
    <source>
        <dbReference type="ARBA" id="ARBA00022989"/>
    </source>
</evidence>
<evidence type="ECO:0000256" key="5">
    <source>
        <dbReference type="ARBA" id="ARBA00022840"/>
    </source>
</evidence>
<evidence type="ECO:0000256" key="4">
    <source>
        <dbReference type="ARBA" id="ARBA00022741"/>
    </source>
</evidence>
<comment type="subcellular location">
    <subcellularLocation>
        <location evidence="1">Cell membrane</location>
        <topology evidence="1">Multi-pass membrane protein</topology>
    </subcellularLocation>
</comment>
<dbReference type="InterPro" id="IPR027417">
    <property type="entry name" value="P-loop_NTPase"/>
</dbReference>
<sequence>MCAQISDLFPITNKDEKNTSSNFRDSLNIYFYHWPLFVLCLIITLSVAVYFIKHKASYYTVKATVIIKDDKKAPAAQEKLSELDLTAQSKLAENELEVLKSRKLTTQVVNDLGLWINYKQGSKSSGDDLYASTPVAFKVVDSIGAFDKRSFRVKIKDNKSFYLIKSDGSLKEFRFYDVLANSFCTWKLIPTKNLQKYIGTTLTITLNNVERVSEVYQKAIEAEIPNKTVPVINFTIKDEVEQRGKDVLNHLIVSYNSGVVAQKNQLTKSTLDFLDARIATLASELNNSEKQVEGYRSSKGLTDISSQSKVYLENAQLNDNKLNDVNVQLNVVEGIEQYLNSSQSIQSASASLGPNYPALNSLIEKLSVVQSQKDKLLATTPESNPVFDPLNQQIKSLKVEIRDNIRNIKRSLMASKSQLQSYGSQFESTIKDIPVQERELVDKTRKKTTKENLYVYLLQKREEISFNYASTLPDASIVDYAYSGSAKSSAALLIFGVAFIFGLLIPFGIITVRNILSNRITEGREIENFTGKRIFGELSNAAAVGDKIKLDGDNVQLGEEFRGVRTNLHLLKGSTATNWVSVITSSISNEGKSFFSSKLASVVSASGKKTVLLEMDLRRPKISQLFDLPKNKLGITDYLNGTANLSDIIQPCPDHQNMDIISSGTTTADPSELLEQKTLSTLITELRARYQHIIIDTPPVNLVTDARIVASFADCIFYIIRQGVTFKSLLPFIKSLGAERNFQTMNLIFNGVEKGRYGYGHNYGNEYYQEMNQGNHNRNKFRFADLLKRF</sequence>
<dbReference type="GO" id="GO:0005886">
    <property type="term" value="C:plasma membrane"/>
    <property type="evidence" value="ECO:0007669"/>
    <property type="project" value="UniProtKB-SubCell"/>
</dbReference>
<dbReference type="InterPro" id="IPR005702">
    <property type="entry name" value="Wzc-like_C"/>
</dbReference>
<dbReference type="InterPro" id="IPR003856">
    <property type="entry name" value="LPS_length_determ_N"/>
</dbReference>
<dbReference type="NCBIfam" id="TIGR01007">
    <property type="entry name" value="eps_fam"/>
    <property type="match status" value="1"/>
</dbReference>
<dbReference type="EC" id="2.7.10.2" evidence="11"/>
<dbReference type="Gene3D" id="3.40.50.300">
    <property type="entry name" value="P-loop containing nucleotide triphosphate hydrolases"/>
    <property type="match status" value="1"/>
</dbReference>
<organism evidence="11 12">
    <name type="scientific">Mucilaginibacter conchicola</name>
    <dbReference type="NCBI Taxonomy" id="2303333"/>
    <lineage>
        <taxon>Bacteria</taxon>
        <taxon>Pseudomonadati</taxon>
        <taxon>Bacteroidota</taxon>
        <taxon>Sphingobacteriia</taxon>
        <taxon>Sphingobacteriales</taxon>
        <taxon>Sphingobacteriaceae</taxon>
        <taxon>Mucilaginibacter</taxon>
    </lineage>
</organism>
<evidence type="ECO:0000256" key="2">
    <source>
        <dbReference type="ARBA" id="ARBA00022475"/>
    </source>
</evidence>
<dbReference type="GO" id="GO:0005524">
    <property type="term" value="F:ATP binding"/>
    <property type="evidence" value="ECO:0007669"/>
    <property type="project" value="UniProtKB-KW"/>
</dbReference>
<evidence type="ECO:0000256" key="1">
    <source>
        <dbReference type="ARBA" id="ARBA00004651"/>
    </source>
</evidence>
<feature type="transmembrane region" description="Helical" evidence="9">
    <location>
        <begin position="31"/>
        <end position="52"/>
    </location>
</feature>
<evidence type="ECO:0000256" key="7">
    <source>
        <dbReference type="ARBA" id="ARBA00023136"/>
    </source>
</evidence>
<dbReference type="Proteomes" id="UP000264217">
    <property type="component" value="Unassembled WGS sequence"/>
</dbReference>
<dbReference type="PANTHER" id="PTHR32309:SF13">
    <property type="entry name" value="FERRIC ENTEROBACTIN TRANSPORT PROTEIN FEPE"/>
    <property type="match status" value="1"/>
</dbReference>
<keyword evidence="8" id="KW-0175">Coiled coil</keyword>
<dbReference type="AlphaFoldDB" id="A0A372NXJ8"/>
<dbReference type="RefSeq" id="WP_117390401.1">
    <property type="nucleotide sequence ID" value="NZ_QWDC01000001.1"/>
</dbReference>
<comment type="caution">
    <text evidence="11">The sequence shown here is derived from an EMBL/GenBank/DDBJ whole genome shotgun (WGS) entry which is preliminary data.</text>
</comment>
<feature type="transmembrane region" description="Helical" evidence="9">
    <location>
        <begin position="490"/>
        <end position="510"/>
    </location>
</feature>
<gene>
    <name evidence="11" type="ORF">D0C36_04735</name>
</gene>
<dbReference type="SUPFAM" id="SSF52540">
    <property type="entry name" value="P-loop containing nucleoside triphosphate hydrolases"/>
    <property type="match status" value="1"/>
</dbReference>
<keyword evidence="7 9" id="KW-0472">Membrane</keyword>
<dbReference type="EMBL" id="QWDC01000001">
    <property type="protein sequence ID" value="RFZ94843.1"/>
    <property type="molecule type" value="Genomic_DNA"/>
</dbReference>
<evidence type="ECO:0000259" key="10">
    <source>
        <dbReference type="Pfam" id="PF02706"/>
    </source>
</evidence>
<feature type="coiled-coil region" evidence="8">
    <location>
        <begin position="271"/>
        <end position="298"/>
    </location>
</feature>
<keyword evidence="3 9" id="KW-0812">Transmembrane</keyword>
<accession>A0A372NXJ8</accession>
<name>A0A372NXJ8_9SPHI</name>
<dbReference type="Pfam" id="PF02706">
    <property type="entry name" value="Wzz"/>
    <property type="match status" value="1"/>
</dbReference>
<evidence type="ECO:0000256" key="3">
    <source>
        <dbReference type="ARBA" id="ARBA00022692"/>
    </source>
</evidence>
<keyword evidence="5" id="KW-0067">ATP-binding</keyword>
<dbReference type="GO" id="GO:0004715">
    <property type="term" value="F:non-membrane spanning protein tyrosine kinase activity"/>
    <property type="evidence" value="ECO:0007669"/>
    <property type="project" value="UniProtKB-EC"/>
</dbReference>
<evidence type="ECO:0000313" key="11">
    <source>
        <dbReference type="EMBL" id="RFZ94843.1"/>
    </source>
</evidence>
<evidence type="ECO:0000256" key="8">
    <source>
        <dbReference type="SAM" id="Coils"/>
    </source>
</evidence>
<dbReference type="CDD" id="cd05387">
    <property type="entry name" value="BY-kinase"/>
    <property type="match status" value="1"/>
</dbReference>
<keyword evidence="12" id="KW-1185">Reference proteome</keyword>
<keyword evidence="11" id="KW-0418">Kinase</keyword>
<dbReference type="InterPro" id="IPR050445">
    <property type="entry name" value="Bact_polysacc_biosynth/exp"/>
</dbReference>
<keyword evidence="4" id="KW-0547">Nucleotide-binding</keyword>
<evidence type="ECO:0000256" key="9">
    <source>
        <dbReference type="SAM" id="Phobius"/>
    </source>
</evidence>